<feature type="chain" id="PRO_5047457456" evidence="1">
    <location>
        <begin position="30"/>
        <end position="180"/>
    </location>
</feature>
<dbReference type="Pfam" id="PF13827">
    <property type="entry name" value="DUF4189"/>
    <property type="match status" value="1"/>
</dbReference>
<accession>A0ABV0BBC4</accession>
<reference evidence="3 4" key="1">
    <citation type="submission" date="2024-05" db="EMBL/GenBank/DDBJ databases">
        <title>Sphingomonas sp. HF-S3 16S ribosomal RNA gene Genome sequencing and assembly.</title>
        <authorList>
            <person name="Lee H."/>
        </authorList>
    </citation>
    <scope>NUCLEOTIDE SEQUENCE [LARGE SCALE GENOMIC DNA]</scope>
    <source>
        <strain evidence="3 4">HF-S3</strain>
    </source>
</reference>
<evidence type="ECO:0000256" key="1">
    <source>
        <dbReference type="SAM" id="SignalP"/>
    </source>
</evidence>
<proteinExistence type="predicted"/>
<keyword evidence="4" id="KW-1185">Reference proteome</keyword>
<dbReference type="Proteomes" id="UP001427805">
    <property type="component" value="Unassembled WGS sequence"/>
</dbReference>
<sequence length="180" mass="19467">MKKHTISSLSVAAALVLGLSVLHLDSASAQRQTVFICNGVAQGSPNCAPPTPVLKRYIHVDRSFGALAYDEAKAAWYGSYQYPSKSAAQKGVLEHCRENGGATCKLMLSYTNQCAAVTRVVEGGAEARGKDSVNTGSTQDEAEANAIRSCQADWGVRTCTVKLVNCSHHNVTRWSRWEYE</sequence>
<name>A0ABV0BBC4_9SPHN</name>
<protein>
    <submittedName>
        <fullName evidence="3">DUF4189 domain-containing protein</fullName>
    </submittedName>
</protein>
<evidence type="ECO:0000313" key="4">
    <source>
        <dbReference type="Proteomes" id="UP001427805"/>
    </source>
</evidence>
<feature type="domain" description="DUF4189" evidence="2">
    <location>
        <begin position="64"/>
        <end position="166"/>
    </location>
</feature>
<feature type="signal peptide" evidence="1">
    <location>
        <begin position="1"/>
        <end position="29"/>
    </location>
</feature>
<dbReference type="EMBL" id="JBDIZK010000004">
    <property type="protein sequence ID" value="MEN3747385.1"/>
    <property type="molecule type" value="Genomic_DNA"/>
</dbReference>
<dbReference type="InterPro" id="IPR025240">
    <property type="entry name" value="DUF4189"/>
</dbReference>
<keyword evidence="1" id="KW-0732">Signal</keyword>
<evidence type="ECO:0000313" key="3">
    <source>
        <dbReference type="EMBL" id="MEN3747385.1"/>
    </source>
</evidence>
<evidence type="ECO:0000259" key="2">
    <source>
        <dbReference type="Pfam" id="PF13827"/>
    </source>
</evidence>
<gene>
    <name evidence="3" type="ORF">TPR58_09405</name>
</gene>
<organism evidence="3 4">
    <name type="scientific">Sphingomonas rustica</name>
    <dbReference type="NCBI Taxonomy" id="3103142"/>
    <lineage>
        <taxon>Bacteria</taxon>
        <taxon>Pseudomonadati</taxon>
        <taxon>Pseudomonadota</taxon>
        <taxon>Alphaproteobacteria</taxon>
        <taxon>Sphingomonadales</taxon>
        <taxon>Sphingomonadaceae</taxon>
        <taxon>Sphingomonas</taxon>
    </lineage>
</organism>
<dbReference type="RefSeq" id="WP_346246373.1">
    <property type="nucleotide sequence ID" value="NZ_JBDIZK010000004.1"/>
</dbReference>
<comment type="caution">
    <text evidence="3">The sequence shown here is derived from an EMBL/GenBank/DDBJ whole genome shotgun (WGS) entry which is preliminary data.</text>
</comment>